<evidence type="ECO:0000313" key="2">
    <source>
        <dbReference type="Proteomes" id="UP000046392"/>
    </source>
</evidence>
<evidence type="ECO:0000256" key="1">
    <source>
        <dbReference type="SAM" id="MobiDB-lite"/>
    </source>
</evidence>
<name>A0A0N5CIV8_STREA</name>
<sequence>MVESIEKSLNLSIEALMAPLENTTPSFRNKLIVFGDELKNMTRQINGNTVMRRTNKTGNPSKKSKASNADPTQYFHIIDDTKQNNSECRVTYSQFMANGKPVKTKEDRYRDEPICCVRITLKNYTDNKKVMKEILERSDYVIR</sequence>
<organism evidence="2 3">
    <name type="scientific">Strongyloides papillosus</name>
    <name type="common">Intestinal threadworm</name>
    <dbReference type="NCBI Taxonomy" id="174720"/>
    <lineage>
        <taxon>Eukaryota</taxon>
        <taxon>Metazoa</taxon>
        <taxon>Ecdysozoa</taxon>
        <taxon>Nematoda</taxon>
        <taxon>Chromadorea</taxon>
        <taxon>Rhabditida</taxon>
        <taxon>Tylenchina</taxon>
        <taxon>Panagrolaimomorpha</taxon>
        <taxon>Strongyloidoidea</taxon>
        <taxon>Strongyloididae</taxon>
        <taxon>Strongyloides</taxon>
    </lineage>
</organism>
<dbReference type="Proteomes" id="UP000046392">
    <property type="component" value="Unplaced"/>
</dbReference>
<keyword evidence="2" id="KW-1185">Reference proteome</keyword>
<dbReference type="AlphaFoldDB" id="A0A0N5CIV8"/>
<dbReference type="WBParaSite" id="SPAL_0001776300.1">
    <property type="protein sequence ID" value="SPAL_0001776300.1"/>
    <property type="gene ID" value="SPAL_0001776300"/>
</dbReference>
<accession>A0A0N5CIV8</accession>
<protein>
    <submittedName>
        <fullName evidence="3">SPK domain-containing protein</fullName>
    </submittedName>
</protein>
<reference evidence="3" key="1">
    <citation type="submission" date="2017-02" db="UniProtKB">
        <authorList>
            <consortium name="WormBaseParasite"/>
        </authorList>
    </citation>
    <scope>IDENTIFICATION</scope>
</reference>
<feature type="region of interest" description="Disordered" evidence="1">
    <location>
        <begin position="51"/>
        <end position="71"/>
    </location>
</feature>
<proteinExistence type="predicted"/>
<evidence type="ECO:0000313" key="3">
    <source>
        <dbReference type="WBParaSite" id="SPAL_0001776300.1"/>
    </source>
</evidence>